<dbReference type="InterPro" id="IPR002173">
    <property type="entry name" value="Carboh/pur_kinase_PfkB_CS"/>
</dbReference>
<keyword evidence="2 5" id="KW-0418">Kinase</keyword>
<proteinExistence type="predicted"/>
<dbReference type="PROSITE" id="PS00583">
    <property type="entry name" value="PFKB_KINASES_1"/>
    <property type="match status" value="1"/>
</dbReference>
<evidence type="ECO:0000256" key="2">
    <source>
        <dbReference type="ARBA" id="ARBA00022777"/>
    </source>
</evidence>
<dbReference type="InterPro" id="IPR013196">
    <property type="entry name" value="HTH_11"/>
</dbReference>
<dbReference type="SUPFAM" id="SSF46785">
    <property type="entry name" value="Winged helix' DNA-binding domain"/>
    <property type="match status" value="1"/>
</dbReference>
<dbReference type="InterPro" id="IPR036390">
    <property type="entry name" value="WH_DNA-bd_sf"/>
</dbReference>
<dbReference type="Gene3D" id="1.10.10.10">
    <property type="entry name" value="Winged helix-like DNA-binding domain superfamily/Winged helix DNA-binding domain"/>
    <property type="match status" value="1"/>
</dbReference>
<dbReference type="InterPro" id="IPR011611">
    <property type="entry name" value="PfkB_dom"/>
</dbReference>
<dbReference type="Gene3D" id="3.40.1190.20">
    <property type="match status" value="1"/>
</dbReference>
<dbReference type="Pfam" id="PF08279">
    <property type="entry name" value="HTH_11"/>
    <property type="match status" value="1"/>
</dbReference>
<dbReference type="CDD" id="cd01941">
    <property type="entry name" value="YeiC_kinase_like"/>
    <property type="match status" value="1"/>
</dbReference>
<dbReference type="Proteomes" id="UP000028511">
    <property type="component" value="Unassembled WGS sequence"/>
</dbReference>
<dbReference type="AlphaFoldDB" id="A0A077N9I9"/>
<feature type="domain" description="Helix-turn-helix type 11" evidence="4">
    <location>
        <begin position="4"/>
        <end position="50"/>
    </location>
</feature>
<dbReference type="InterPro" id="IPR036388">
    <property type="entry name" value="WH-like_DNA-bd_sf"/>
</dbReference>
<dbReference type="HOGENOM" id="CLU_027634_11_2_6"/>
<sequence>MANREKQILHLLRRDPFIQQQEIADILGISRSCVAGHIMNLSKKGHIKGKGYILSDNRYSVTVGAANMDVTSYAFAELIYEDSNPGKIQSTAGGVGRNIAHNIALLGSESYLISVIGNDFYGKTLFEQTKLAGVYVDYFHKLYGETTSTYNSVIDDSGEMRLAINDMNILEKLTPALLSQSKALIQNAGVLIIDCNLTEESLEWLFSHAGNIPIFVDTVSTFKATKIRHWLSHIHTLKPNRFEAEILSGIKIVTLADAADTATWFHQQGVQRLALSMGTAGVYYSEIAGIAGCSPTIPITIVNANGAGDAMMAGLAHCWLEGMTLEDSIRFAQGCSALTLSSELTNHPNLSPGRVKKLLELKS</sequence>
<evidence type="ECO:0000259" key="3">
    <source>
        <dbReference type="Pfam" id="PF00294"/>
    </source>
</evidence>
<dbReference type="RefSeq" id="WP_038213491.1">
    <property type="nucleotide sequence ID" value="NZ_CAWLWN010000054.1"/>
</dbReference>
<protein>
    <submittedName>
        <fullName evidence="5">Putative sugar kinase with ribokinase-like domain</fullName>
    </submittedName>
</protein>
<dbReference type="PANTHER" id="PTHR10584:SF166">
    <property type="entry name" value="RIBOKINASE"/>
    <property type="match status" value="1"/>
</dbReference>
<feature type="domain" description="Carbohydrate kinase PfkB" evidence="3">
    <location>
        <begin position="59"/>
        <end position="348"/>
    </location>
</feature>
<evidence type="ECO:0000259" key="4">
    <source>
        <dbReference type="Pfam" id="PF08279"/>
    </source>
</evidence>
<evidence type="ECO:0000256" key="1">
    <source>
        <dbReference type="ARBA" id="ARBA00022679"/>
    </source>
</evidence>
<dbReference type="GO" id="GO:0016301">
    <property type="term" value="F:kinase activity"/>
    <property type="evidence" value="ECO:0007669"/>
    <property type="project" value="UniProtKB-KW"/>
</dbReference>
<dbReference type="InterPro" id="IPR029056">
    <property type="entry name" value="Ribokinase-like"/>
</dbReference>
<dbReference type="SUPFAM" id="SSF53613">
    <property type="entry name" value="Ribokinase-like"/>
    <property type="match status" value="1"/>
</dbReference>
<keyword evidence="1" id="KW-0808">Transferase</keyword>
<dbReference type="PANTHER" id="PTHR10584">
    <property type="entry name" value="SUGAR KINASE"/>
    <property type="match status" value="1"/>
</dbReference>
<gene>
    <name evidence="5" type="primary">yeiC</name>
    <name evidence="5" type="ORF">XBP1_560005</name>
</gene>
<evidence type="ECO:0000313" key="5">
    <source>
        <dbReference type="EMBL" id="CDG98821.1"/>
    </source>
</evidence>
<dbReference type="EMBL" id="CBSW010000261">
    <property type="protein sequence ID" value="CDG98821.1"/>
    <property type="molecule type" value="Genomic_DNA"/>
</dbReference>
<reference evidence="5" key="1">
    <citation type="submission" date="2013-07" db="EMBL/GenBank/DDBJ databases">
        <title>Sub-species coevolution in mutualistic symbiosis.</title>
        <authorList>
            <person name="Murfin K."/>
            <person name="Klassen J."/>
            <person name="Lee M."/>
            <person name="Forst S."/>
            <person name="Stock P."/>
            <person name="Goodrich-Blair H."/>
        </authorList>
    </citation>
    <scope>NUCLEOTIDE SEQUENCE [LARGE SCALE GENOMIC DNA]</scope>
    <source>
        <strain evidence="5">Puntauvense</strain>
    </source>
</reference>
<name>A0A077N9I9_XENBV</name>
<dbReference type="Pfam" id="PF00294">
    <property type="entry name" value="PfkB"/>
    <property type="match status" value="1"/>
</dbReference>
<comment type="caution">
    <text evidence="5">The sequence shown here is derived from an EMBL/GenBank/DDBJ whole genome shotgun (WGS) entry which is preliminary data.</text>
</comment>
<organism evidence="5">
    <name type="scientific">Xenorhabdus bovienii str. puntauvense</name>
    <dbReference type="NCBI Taxonomy" id="1398201"/>
    <lineage>
        <taxon>Bacteria</taxon>
        <taxon>Pseudomonadati</taxon>
        <taxon>Pseudomonadota</taxon>
        <taxon>Gammaproteobacteria</taxon>
        <taxon>Enterobacterales</taxon>
        <taxon>Morganellaceae</taxon>
        <taxon>Xenorhabdus</taxon>
    </lineage>
</organism>
<accession>A0A077N9I9</accession>